<comment type="subcellular location">
    <subcellularLocation>
        <location evidence="9">Cell membrane</location>
        <topology evidence="9">Multi-pass membrane protein</topology>
    </subcellularLocation>
    <subcellularLocation>
        <location evidence="1">Membrane</location>
        <topology evidence="1">Multi-pass membrane protein</topology>
    </subcellularLocation>
</comment>
<evidence type="ECO:0000256" key="3">
    <source>
        <dbReference type="ARBA" id="ARBA00022692"/>
    </source>
</evidence>
<protein>
    <recommendedName>
        <fullName evidence="9">Odorant receptor</fullName>
    </recommendedName>
</protein>
<dbReference type="PANTHER" id="PTHR21137">
    <property type="entry name" value="ODORANT RECEPTOR"/>
    <property type="match status" value="1"/>
</dbReference>
<evidence type="ECO:0000256" key="7">
    <source>
        <dbReference type="ARBA" id="ARBA00023170"/>
    </source>
</evidence>
<evidence type="ECO:0000256" key="2">
    <source>
        <dbReference type="ARBA" id="ARBA00022606"/>
    </source>
</evidence>
<evidence type="ECO:0000256" key="9">
    <source>
        <dbReference type="RuleBase" id="RU351113"/>
    </source>
</evidence>
<feature type="transmembrane region" description="Helical" evidence="9">
    <location>
        <begin position="136"/>
        <end position="154"/>
    </location>
</feature>
<dbReference type="GO" id="GO:0007165">
    <property type="term" value="P:signal transduction"/>
    <property type="evidence" value="ECO:0007669"/>
    <property type="project" value="UniProtKB-KW"/>
</dbReference>
<sequence>MNVLKDFPEDFAKALQTSFYMLQIFNVRYLEDDQPFFKKNWRFSYISATVLIHIVSLALYIPEVLTREMMSQFAYLIPSILVTIHATLKCLVLIPNTRDVSAFVKELGSLWRVKFTPSQKQEKDTLLWQLNFINRVSFWISVIGSFQYLLSPLFETLFRRFILKQDFDLLLPFGSKYPFDPTKNWLIYIVVYIFQLYSMTLLVGMYMGAALIMTTSCALLGIEFLMIKHDLDQVEPRPNREKGYVVDADGNDRPSIEMFVERHQKLLRLSRQLDNVFTGMVFIDVLFVGITTCAFSVMGQYARGPGYMLVSYIGIASSMLTVLYLCYYGELLSSASTSIGDAAYDNLWYKGGKQYKMAILFIIKISQKPCCLTSLRHVVVSMTMFTKVISTTWSYFSLMNSVYSEEQ</sequence>
<evidence type="ECO:0000256" key="4">
    <source>
        <dbReference type="ARBA" id="ARBA00022725"/>
    </source>
</evidence>
<keyword evidence="5 9" id="KW-1133">Transmembrane helix</keyword>
<feature type="transmembrane region" description="Helical" evidence="9">
    <location>
        <begin position="309"/>
        <end position="328"/>
    </location>
</feature>
<keyword evidence="6 9" id="KW-0472">Membrane</keyword>
<evidence type="ECO:0000313" key="10">
    <source>
        <dbReference type="EMBL" id="QNS36230.1"/>
    </source>
</evidence>
<dbReference type="Pfam" id="PF02949">
    <property type="entry name" value="7tm_6"/>
    <property type="match status" value="1"/>
</dbReference>
<name>A0A7H1DHA4_MYTSE</name>
<organism evidence="10">
    <name type="scientific">Mythimna separata</name>
    <name type="common">Oriental armyworm</name>
    <name type="synonym">Pseudaletia separata</name>
    <dbReference type="NCBI Taxonomy" id="271217"/>
    <lineage>
        <taxon>Eukaryota</taxon>
        <taxon>Metazoa</taxon>
        <taxon>Ecdysozoa</taxon>
        <taxon>Arthropoda</taxon>
        <taxon>Hexapoda</taxon>
        <taxon>Insecta</taxon>
        <taxon>Pterygota</taxon>
        <taxon>Neoptera</taxon>
        <taxon>Endopterygota</taxon>
        <taxon>Lepidoptera</taxon>
        <taxon>Glossata</taxon>
        <taxon>Ditrysia</taxon>
        <taxon>Noctuoidea</taxon>
        <taxon>Noctuidae</taxon>
        <taxon>Noctuinae</taxon>
        <taxon>Hadenini</taxon>
        <taxon>Mythimna</taxon>
    </lineage>
</organism>
<evidence type="ECO:0000256" key="6">
    <source>
        <dbReference type="ARBA" id="ARBA00023136"/>
    </source>
</evidence>
<dbReference type="PANTHER" id="PTHR21137:SF44">
    <property type="entry name" value="ODORANT RECEPTOR 13A-RELATED"/>
    <property type="match status" value="1"/>
</dbReference>
<evidence type="ECO:0000256" key="1">
    <source>
        <dbReference type="ARBA" id="ARBA00004141"/>
    </source>
</evidence>
<comment type="caution">
    <text evidence="9">Lacks conserved residue(s) required for the propagation of feature annotation.</text>
</comment>
<dbReference type="GO" id="GO:0005549">
    <property type="term" value="F:odorant binding"/>
    <property type="evidence" value="ECO:0007669"/>
    <property type="project" value="InterPro"/>
</dbReference>
<dbReference type="AlphaFoldDB" id="A0A7H1DHA4"/>
<keyword evidence="7 9" id="KW-0675">Receptor</keyword>
<evidence type="ECO:0000256" key="8">
    <source>
        <dbReference type="ARBA" id="ARBA00023224"/>
    </source>
</evidence>
<proteinExistence type="evidence at transcript level"/>
<feature type="transmembrane region" description="Helical" evidence="9">
    <location>
        <begin position="73"/>
        <end position="94"/>
    </location>
</feature>
<dbReference type="GO" id="GO:0004984">
    <property type="term" value="F:olfactory receptor activity"/>
    <property type="evidence" value="ECO:0007669"/>
    <property type="project" value="InterPro"/>
</dbReference>
<feature type="transmembrane region" description="Helical" evidence="9">
    <location>
        <begin position="276"/>
        <end position="297"/>
    </location>
</feature>
<dbReference type="GO" id="GO:0005886">
    <property type="term" value="C:plasma membrane"/>
    <property type="evidence" value="ECO:0007669"/>
    <property type="project" value="UniProtKB-SubCell"/>
</dbReference>
<evidence type="ECO:0000256" key="5">
    <source>
        <dbReference type="ARBA" id="ARBA00022989"/>
    </source>
</evidence>
<dbReference type="InterPro" id="IPR004117">
    <property type="entry name" value="7tm6_olfct_rcpt"/>
</dbReference>
<feature type="transmembrane region" description="Helical" evidence="9">
    <location>
        <begin position="43"/>
        <end position="61"/>
    </location>
</feature>
<feature type="transmembrane region" description="Helical" evidence="9">
    <location>
        <begin position="185"/>
        <end position="203"/>
    </location>
</feature>
<dbReference type="EMBL" id="MN171150">
    <property type="protein sequence ID" value="QNS36230.1"/>
    <property type="molecule type" value="mRNA"/>
</dbReference>
<keyword evidence="4 9" id="KW-0552">Olfaction</keyword>
<keyword evidence="2 9" id="KW-0716">Sensory transduction</keyword>
<comment type="similarity">
    <text evidence="9">Belongs to the insect chemoreceptor superfamily. Heteromeric odorant receptor channel (TC 1.A.69) family.</text>
</comment>
<accession>A0A7H1DHA4</accession>
<keyword evidence="8 9" id="KW-0807">Transducer</keyword>
<reference evidence="10" key="1">
    <citation type="submission" date="2019-07" db="EMBL/GenBank/DDBJ databases">
        <authorList>
            <person name="Tang R."/>
            <person name="Jiang N.-J."/>
            <person name="Ning C."/>
            <person name="Li G.-C."/>
            <person name="Huang L.-Q."/>
            <person name="Wang C.-Z."/>
        </authorList>
    </citation>
    <scope>NUCLEOTIDE SEQUENCE</scope>
</reference>
<keyword evidence="3 9" id="KW-0812">Transmembrane</keyword>